<comment type="caution">
    <text evidence="3">The sequence shown here is derived from an EMBL/GenBank/DDBJ whole genome shotgun (WGS) entry which is preliminary data.</text>
</comment>
<feature type="transmembrane region" description="Helical" evidence="1">
    <location>
        <begin position="125"/>
        <end position="145"/>
    </location>
</feature>
<feature type="domain" description="DUF6533" evidence="2">
    <location>
        <begin position="40"/>
        <end position="84"/>
    </location>
</feature>
<dbReference type="InterPro" id="IPR045340">
    <property type="entry name" value="DUF6533"/>
</dbReference>
<dbReference type="RefSeq" id="XP_041284088.1">
    <property type="nucleotide sequence ID" value="XM_041442865.1"/>
</dbReference>
<dbReference type="GeneID" id="64705124"/>
<proteinExistence type="predicted"/>
<protein>
    <recommendedName>
        <fullName evidence="2">DUF6533 domain-containing protein</fullName>
    </recommendedName>
</protein>
<organism evidence="3 4">
    <name type="scientific">Suillus discolor</name>
    <dbReference type="NCBI Taxonomy" id="1912936"/>
    <lineage>
        <taxon>Eukaryota</taxon>
        <taxon>Fungi</taxon>
        <taxon>Dikarya</taxon>
        <taxon>Basidiomycota</taxon>
        <taxon>Agaricomycotina</taxon>
        <taxon>Agaricomycetes</taxon>
        <taxon>Agaricomycetidae</taxon>
        <taxon>Boletales</taxon>
        <taxon>Suillineae</taxon>
        <taxon>Suillaceae</taxon>
        <taxon>Suillus</taxon>
    </lineage>
</organism>
<evidence type="ECO:0000313" key="3">
    <source>
        <dbReference type="EMBL" id="KAG2079948.1"/>
    </source>
</evidence>
<evidence type="ECO:0000256" key="1">
    <source>
        <dbReference type="SAM" id="Phobius"/>
    </source>
</evidence>
<dbReference type="EMBL" id="JABBWM010000626">
    <property type="protein sequence ID" value="KAG2079948.1"/>
    <property type="molecule type" value="Genomic_DNA"/>
</dbReference>
<reference evidence="3" key="1">
    <citation type="journal article" date="2020" name="New Phytol.">
        <title>Comparative genomics reveals dynamic genome evolution in host specialist ectomycorrhizal fungi.</title>
        <authorList>
            <person name="Lofgren L.A."/>
            <person name="Nguyen N.H."/>
            <person name="Vilgalys R."/>
            <person name="Ruytinx J."/>
            <person name="Liao H.L."/>
            <person name="Branco S."/>
            <person name="Kuo A."/>
            <person name="LaButti K."/>
            <person name="Lipzen A."/>
            <person name="Andreopoulos W."/>
            <person name="Pangilinan J."/>
            <person name="Riley R."/>
            <person name="Hundley H."/>
            <person name="Na H."/>
            <person name="Barry K."/>
            <person name="Grigoriev I.V."/>
            <person name="Stajich J.E."/>
            <person name="Kennedy P.G."/>
        </authorList>
    </citation>
    <scope>NUCLEOTIDE SEQUENCE</scope>
    <source>
        <strain evidence="3">FC423</strain>
    </source>
</reference>
<keyword evidence="4" id="KW-1185">Reference proteome</keyword>
<dbReference type="Proteomes" id="UP000823399">
    <property type="component" value="Unassembled WGS sequence"/>
</dbReference>
<keyword evidence="1" id="KW-0472">Membrane</keyword>
<dbReference type="OrthoDB" id="3354157at2759"/>
<sequence length="229" mass="25442">MDAVTTQSVTLDSLHARSLYILFRSITLSPSDVLLYLKFVAIVSFTILCWDHMITFVDEVDLIWCKHKGLAGYLFLLNRYITPLGFVVNIIDESVLTLPNWPTKRFVASDLKMTGIKLLLSCRNFVRYQGAMVILGVSIAELIMLMRVHALYRECRLVIAAIGLLLLVQVAFEAYLMALGKRPSSLAFFGGPSLAIGGPLLWPLMDPPPAPFGLSSLASFMDLSSLALW</sequence>
<dbReference type="AlphaFoldDB" id="A0A9P7EQP6"/>
<name>A0A9P7EQP6_9AGAM</name>
<evidence type="ECO:0000259" key="2">
    <source>
        <dbReference type="Pfam" id="PF20151"/>
    </source>
</evidence>
<keyword evidence="1" id="KW-1133">Transmembrane helix</keyword>
<feature type="transmembrane region" description="Helical" evidence="1">
    <location>
        <begin position="33"/>
        <end position="50"/>
    </location>
</feature>
<feature type="transmembrane region" description="Helical" evidence="1">
    <location>
        <begin position="70"/>
        <end position="91"/>
    </location>
</feature>
<keyword evidence="1" id="KW-0812">Transmembrane</keyword>
<feature type="transmembrane region" description="Helical" evidence="1">
    <location>
        <begin position="157"/>
        <end position="178"/>
    </location>
</feature>
<evidence type="ECO:0000313" key="4">
    <source>
        <dbReference type="Proteomes" id="UP000823399"/>
    </source>
</evidence>
<accession>A0A9P7EQP6</accession>
<gene>
    <name evidence="3" type="ORF">F5147DRAFT_784630</name>
</gene>
<dbReference type="Pfam" id="PF20151">
    <property type="entry name" value="DUF6533"/>
    <property type="match status" value="1"/>
</dbReference>